<keyword evidence="2" id="KW-1185">Reference proteome</keyword>
<dbReference type="Proteomes" id="UP000787635">
    <property type="component" value="Unassembled WGS sequence"/>
</dbReference>
<dbReference type="EMBL" id="JAAVNE010000044">
    <property type="protein sequence ID" value="NKC33400.1"/>
    <property type="molecule type" value="Genomic_DNA"/>
</dbReference>
<evidence type="ECO:0008006" key="3">
    <source>
        <dbReference type="Google" id="ProtNLM"/>
    </source>
</evidence>
<name>A0ABX1EES0_9PROT</name>
<dbReference type="Gene3D" id="3.40.50.300">
    <property type="entry name" value="P-loop containing nucleotide triphosphate hydrolases"/>
    <property type="match status" value="1"/>
</dbReference>
<sequence length="270" mass="29224">MTAGVMKLKAGEVVLVGSDRGGVGKTMTAELVATRIECHGITPVVVEVEAEPRLREVLGEAMVRSLRIASHGPEELERDPALLYEVWEELGDIILGADAPVVVDLGANLTKALAAYLAEVGTEGPFGSGETLWFLGITGGDRFSLSSVNHGLSYMQQAVPRSHRWLVINEQNPRFQIGTDSEPVQAMVRAHRLEGVMRLQACTAPVLQTVVDESQRLADAAVREAAYWSAKGYGQSESRRAVRRLRAFLAEATAMLDPIFPPLKPAENVA</sequence>
<dbReference type="SUPFAM" id="SSF52540">
    <property type="entry name" value="P-loop containing nucleoside triphosphate hydrolases"/>
    <property type="match status" value="1"/>
</dbReference>
<evidence type="ECO:0000313" key="1">
    <source>
        <dbReference type="EMBL" id="NKC33400.1"/>
    </source>
</evidence>
<comment type="caution">
    <text evidence="1">The sequence shown here is derived from an EMBL/GenBank/DDBJ whole genome shotgun (WGS) entry which is preliminary data.</text>
</comment>
<evidence type="ECO:0000313" key="2">
    <source>
        <dbReference type="Proteomes" id="UP000787635"/>
    </source>
</evidence>
<dbReference type="RefSeq" id="WP_168034127.1">
    <property type="nucleotide sequence ID" value="NZ_JAAVNE010000044.1"/>
</dbReference>
<protein>
    <recommendedName>
        <fullName evidence="3">CobQ/CobB/MinD/ParA nucleotide binding domain-containing protein</fullName>
    </recommendedName>
</protein>
<accession>A0ABX1EES0</accession>
<proteinExistence type="predicted"/>
<dbReference type="InterPro" id="IPR027417">
    <property type="entry name" value="P-loop_NTPase"/>
</dbReference>
<gene>
    <name evidence="1" type="ORF">HEQ75_21240</name>
</gene>
<organism evidence="1 2">
    <name type="scientific">Falsiroseomonas selenitidurans</name>
    <dbReference type="NCBI Taxonomy" id="2716335"/>
    <lineage>
        <taxon>Bacteria</taxon>
        <taxon>Pseudomonadati</taxon>
        <taxon>Pseudomonadota</taxon>
        <taxon>Alphaproteobacteria</taxon>
        <taxon>Acetobacterales</taxon>
        <taxon>Roseomonadaceae</taxon>
        <taxon>Falsiroseomonas</taxon>
    </lineage>
</organism>
<reference evidence="1 2" key="1">
    <citation type="submission" date="2020-03" db="EMBL/GenBank/DDBJ databases">
        <title>Roseomonas selenitidurans sp. nov. isolated from urban soil.</title>
        <authorList>
            <person name="Liu H."/>
        </authorList>
    </citation>
    <scope>NUCLEOTIDE SEQUENCE [LARGE SCALE GENOMIC DNA]</scope>
    <source>
        <strain evidence="1 2">BU-1</strain>
    </source>
</reference>